<dbReference type="AlphaFoldDB" id="A0AA91PZV2"/>
<keyword evidence="6 7" id="KW-0472">Membrane</keyword>
<feature type="transmembrane region" description="Helical" evidence="7">
    <location>
        <begin position="110"/>
        <end position="130"/>
    </location>
</feature>
<dbReference type="GO" id="GO:0005789">
    <property type="term" value="C:endoplasmic reticulum membrane"/>
    <property type="evidence" value="ECO:0007669"/>
    <property type="project" value="UniProtKB-SubCell"/>
</dbReference>
<comment type="function">
    <text evidence="7">Involved in the lipid remodeling steps of GPI-anchor maturation.</text>
</comment>
<dbReference type="InterPro" id="IPR007217">
    <property type="entry name" value="Per1-like"/>
</dbReference>
<dbReference type="EMBL" id="LYUB02000007">
    <property type="protein sequence ID" value="OVF08766.1"/>
    <property type="molecule type" value="Genomic_DNA"/>
</dbReference>
<evidence type="ECO:0000313" key="8">
    <source>
        <dbReference type="EMBL" id="OVF08766.1"/>
    </source>
</evidence>
<dbReference type="GO" id="GO:0006506">
    <property type="term" value="P:GPI anchor biosynthetic process"/>
    <property type="evidence" value="ECO:0007669"/>
    <property type="project" value="UniProtKB-KW"/>
</dbReference>
<feature type="transmembrane region" description="Helical" evidence="7">
    <location>
        <begin position="185"/>
        <end position="203"/>
    </location>
</feature>
<keyword evidence="4" id="KW-0732">Signal</keyword>
<dbReference type="PANTHER" id="PTHR13148:SF0">
    <property type="entry name" value="POST-GPI ATTACHMENT TO PROTEINS FACTOR 3"/>
    <property type="match status" value="1"/>
</dbReference>
<gene>
    <name evidence="8" type="ORF">A9F13_07g02420</name>
</gene>
<keyword evidence="3 7" id="KW-0812">Transmembrane</keyword>
<protein>
    <recommendedName>
        <fullName evidence="7">Post-GPI attachment to proteins factor 3</fullName>
    </recommendedName>
</protein>
<evidence type="ECO:0000256" key="4">
    <source>
        <dbReference type="ARBA" id="ARBA00022729"/>
    </source>
</evidence>
<evidence type="ECO:0000256" key="3">
    <source>
        <dbReference type="ARBA" id="ARBA00022692"/>
    </source>
</evidence>
<comment type="subcellular location">
    <subcellularLocation>
        <location evidence="1">Endomembrane system</location>
        <topology evidence="1">Multi-pass membrane protein</topology>
    </subcellularLocation>
    <subcellularLocation>
        <location evidence="7">Endoplasmic reticulum membrane</location>
        <topology evidence="7">Multi-pass membrane protein</topology>
    </subcellularLocation>
</comment>
<name>A0AA91PZV2_CLALS</name>
<organism evidence="8 9">
    <name type="scientific">Clavispora lusitaniae</name>
    <name type="common">Candida lusitaniae</name>
    <dbReference type="NCBI Taxonomy" id="36911"/>
    <lineage>
        <taxon>Eukaryota</taxon>
        <taxon>Fungi</taxon>
        <taxon>Dikarya</taxon>
        <taxon>Ascomycota</taxon>
        <taxon>Saccharomycotina</taxon>
        <taxon>Pichiomycetes</taxon>
        <taxon>Metschnikowiaceae</taxon>
        <taxon>Clavispora</taxon>
    </lineage>
</organism>
<dbReference type="Pfam" id="PF04080">
    <property type="entry name" value="Per1"/>
    <property type="match status" value="1"/>
</dbReference>
<comment type="caution">
    <text evidence="8">The sequence shown here is derived from an EMBL/GenBank/DDBJ whole genome shotgun (WGS) entry which is preliminary data.</text>
</comment>
<evidence type="ECO:0000256" key="5">
    <source>
        <dbReference type="ARBA" id="ARBA00022989"/>
    </source>
</evidence>
<dbReference type="KEGG" id="clus:A9F13_07g02420"/>
<comment type="similarity">
    <text evidence="7">Belongs to the PGAP3 family.</text>
</comment>
<evidence type="ECO:0000256" key="2">
    <source>
        <dbReference type="ARBA" id="ARBA00022502"/>
    </source>
</evidence>
<reference evidence="8 9" key="1">
    <citation type="submission" date="2017-04" db="EMBL/GenBank/DDBJ databases">
        <title>Draft genome of the yeast Clavispora lusitaniae type strain CBS 6936.</title>
        <authorList>
            <person name="Durrens P."/>
            <person name="Klopp C."/>
            <person name="Biteau N."/>
            <person name="Fitton-Ouhabi V."/>
            <person name="Dementhon K."/>
            <person name="Accoceberry I."/>
            <person name="Sherman D.J."/>
            <person name="Noel T."/>
        </authorList>
    </citation>
    <scope>NUCLEOTIDE SEQUENCE [LARGE SCALE GENOMIC DNA]</scope>
    <source>
        <strain evidence="8 9">CBS 6936</strain>
    </source>
</reference>
<dbReference type="GO" id="GO:0016788">
    <property type="term" value="F:hydrolase activity, acting on ester bonds"/>
    <property type="evidence" value="ECO:0007669"/>
    <property type="project" value="TreeGrafter"/>
</dbReference>
<accession>A0AA91PZV2</accession>
<evidence type="ECO:0000313" key="9">
    <source>
        <dbReference type="Proteomes" id="UP000195602"/>
    </source>
</evidence>
<comment type="caution">
    <text evidence="7">Lacks conserved residue(s) required for the propagation of feature annotation.</text>
</comment>
<feature type="transmembrane region" description="Helical" evidence="7">
    <location>
        <begin position="151"/>
        <end position="173"/>
    </location>
</feature>
<evidence type="ECO:0000256" key="6">
    <source>
        <dbReference type="ARBA" id="ARBA00023136"/>
    </source>
</evidence>
<dbReference type="PANTHER" id="PTHR13148">
    <property type="entry name" value="PER1-RELATED"/>
    <property type="match status" value="1"/>
</dbReference>
<keyword evidence="7" id="KW-0256">Endoplasmic reticulum</keyword>
<proteinExistence type="inferred from homology"/>
<sequence>MSWAALNKEMKLKESLAAFLFVSAAKASVGDSLPEFQDCFADCRNTLCVSPSSASSKYQQDSISPLAVRLFSWDCDSDCDYKCQQIVSRERKQAGLPMVQFHGKWPFKRVFGITELFSTVFSLGNFLVNYRNYGKIKRHRKYVAYRDPEKATMLSQFLFLLLMAMIGWTFSTIFHIRDFPTTEKLDYIGAGAIVVAHFNAIVVRKFELFRADKTVARRLFQTALLIFFVLHYAKLYHDWDYAYNMSIHIVFGILSSTLWILHSFAVRRQYLRRPHFYNNSIQLLPYETKILTKLNYLGISKTKNIPLIPVALNLFLISAISFEVLDFEPIASLVDGHALWHLCTIFPPIVWYDWNIWELEMSSLQKQGWKK</sequence>
<keyword evidence="2 7" id="KW-0337">GPI-anchor biosynthesis</keyword>
<evidence type="ECO:0000256" key="7">
    <source>
        <dbReference type="RuleBase" id="RU365066"/>
    </source>
</evidence>
<feature type="transmembrane region" description="Helical" evidence="7">
    <location>
        <begin position="215"/>
        <end position="233"/>
    </location>
</feature>
<dbReference type="Proteomes" id="UP000195602">
    <property type="component" value="Unassembled WGS sequence"/>
</dbReference>
<evidence type="ECO:0000256" key="1">
    <source>
        <dbReference type="ARBA" id="ARBA00004127"/>
    </source>
</evidence>
<keyword evidence="5 7" id="KW-1133">Transmembrane helix</keyword>
<feature type="transmembrane region" description="Helical" evidence="7">
    <location>
        <begin position="245"/>
        <end position="266"/>
    </location>
</feature>